<evidence type="ECO:0000256" key="7">
    <source>
        <dbReference type="ARBA" id="ARBA00022884"/>
    </source>
</evidence>
<keyword evidence="3" id="KW-0698">rRNA processing</keyword>
<dbReference type="Gene3D" id="3.40.50.150">
    <property type="entry name" value="Vaccinia Virus protein VP39"/>
    <property type="match status" value="1"/>
</dbReference>
<dbReference type="Pfam" id="PF03602">
    <property type="entry name" value="Cons_hypoth95"/>
    <property type="match status" value="1"/>
</dbReference>
<evidence type="ECO:0000256" key="8">
    <source>
        <dbReference type="ARBA" id="ARBA00038091"/>
    </source>
</evidence>
<dbReference type="SMART" id="SM00359">
    <property type="entry name" value="PUA"/>
    <property type="match status" value="1"/>
</dbReference>
<gene>
    <name evidence="10" type="primary">rlmI</name>
    <name evidence="10" type="ORF">SMUL_3168</name>
</gene>
<dbReference type="GO" id="GO:0032259">
    <property type="term" value="P:methylation"/>
    <property type="evidence" value="ECO:0007669"/>
    <property type="project" value="UniProtKB-KW"/>
</dbReference>
<evidence type="ECO:0000256" key="6">
    <source>
        <dbReference type="ARBA" id="ARBA00022691"/>
    </source>
</evidence>
<evidence type="ECO:0000256" key="3">
    <source>
        <dbReference type="ARBA" id="ARBA00022552"/>
    </source>
</evidence>
<dbReference type="GO" id="GO:0005737">
    <property type="term" value="C:cytoplasm"/>
    <property type="evidence" value="ECO:0007669"/>
    <property type="project" value="UniProtKB-SubCell"/>
</dbReference>
<dbReference type="EC" id="2.1.1.191" evidence="10"/>
<dbReference type="InterPro" id="IPR029063">
    <property type="entry name" value="SAM-dependent_MTases_sf"/>
</dbReference>
<keyword evidence="7" id="KW-0694">RNA-binding</keyword>
<dbReference type="AlphaFoldDB" id="A0AA86APK3"/>
<dbReference type="InterPro" id="IPR041532">
    <property type="entry name" value="RlmI-like_PUA"/>
</dbReference>
<proteinExistence type="inferred from homology"/>
<dbReference type="InterPro" id="IPR002478">
    <property type="entry name" value="PUA"/>
</dbReference>
<protein>
    <submittedName>
        <fullName evidence="10">Ribosomal RNA large subunit methyltransferase I</fullName>
        <ecNumber evidence="10">2.1.1.191</ecNumber>
    </submittedName>
</protein>
<dbReference type="RefSeq" id="WP_025346220.1">
    <property type="nucleotide sequence ID" value="NZ_CP007201.1"/>
</dbReference>
<comment type="similarity">
    <text evidence="8">Belongs to the methyltransferase superfamily. RlmI family.</text>
</comment>
<evidence type="ECO:0000256" key="1">
    <source>
        <dbReference type="ARBA" id="ARBA00004496"/>
    </source>
</evidence>
<dbReference type="PANTHER" id="PTHR42873">
    <property type="entry name" value="RIBOSOMAL RNA LARGE SUBUNIT METHYLTRANSFERASE"/>
    <property type="match status" value="1"/>
</dbReference>
<dbReference type="GO" id="GO:0006364">
    <property type="term" value="P:rRNA processing"/>
    <property type="evidence" value="ECO:0007669"/>
    <property type="project" value="UniProtKB-KW"/>
</dbReference>
<evidence type="ECO:0000256" key="5">
    <source>
        <dbReference type="ARBA" id="ARBA00022679"/>
    </source>
</evidence>
<dbReference type="PANTHER" id="PTHR42873:SF1">
    <property type="entry name" value="S-ADENOSYLMETHIONINE-DEPENDENT METHYLTRANSFERASE DOMAIN-CONTAINING PROTEIN"/>
    <property type="match status" value="1"/>
</dbReference>
<dbReference type="KEGG" id="smul:SMUL_3168"/>
<dbReference type="CDD" id="cd02440">
    <property type="entry name" value="AdoMet_MTases"/>
    <property type="match status" value="1"/>
</dbReference>
<organism evidence="10 11">
    <name type="scientific">Sulfurospirillum multivorans (strain DM 12446 / JCM 15788 / NBRC 109480)</name>
    <dbReference type="NCBI Taxonomy" id="1150621"/>
    <lineage>
        <taxon>Bacteria</taxon>
        <taxon>Pseudomonadati</taxon>
        <taxon>Campylobacterota</taxon>
        <taxon>Epsilonproteobacteria</taxon>
        <taxon>Campylobacterales</taxon>
        <taxon>Sulfurospirillaceae</taxon>
        <taxon>Sulfurospirillum</taxon>
    </lineage>
</organism>
<reference evidence="10 11" key="1">
    <citation type="journal article" date="2014" name="Environ. Microbiol.">
        <title>Insights into organohalide respiration and the versatile catabolism of Sulfurospirillum multivorans gained from comparative genomics and physiological studies.</title>
        <authorList>
            <person name="Goris T."/>
            <person name="Schubert T."/>
            <person name="Gadkari J."/>
            <person name="Wubet T."/>
            <person name="Tarkka M."/>
            <person name="Buscot F."/>
            <person name="Adrian L."/>
            <person name="Diekert G."/>
        </authorList>
    </citation>
    <scope>NUCLEOTIDE SEQUENCE [LARGE SCALE GENOMIC DNA]</scope>
    <source>
        <strain evidence="11">DM 12446 / JCM 15788 / NBRC 109480</strain>
    </source>
</reference>
<dbReference type="Pfam" id="PF17785">
    <property type="entry name" value="PUA_3"/>
    <property type="match status" value="1"/>
</dbReference>
<keyword evidence="6" id="KW-0949">S-adenosyl-L-methionine</keyword>
<dbReference type="SUPFAM" id="SSF53335">
    <property type="entry name" value="S-adenosyl-L-methionine-dependent methyltransferases"/>
    <property type="match status" value="1"/>
</dbReference>
<comment type="subcellular location">
    <subcellularLocation>
        <location evidence="1">Cytoplasm</location>
    </subcellularLocation>
</comment>
<dbReference type="Proteomes" id="UP000019322">
    <property type="component" value="Chromosome"/>
</dbReference>
<sequence length="390" mass="43673">MNKVYVKHSVVPKIRRFTPWVYANEIDSSAEEFQSGEIVALFSKKDGFLGTAYVNPKCAIFARILSFGKEEIGKKFFHNRIKKAINKREALLAQTNAVRLIHSEADFLPGLIVDKYGDTLSLQINTAGMEVFRELILSTLKQLVNPSWIVEKSDVHSREIEGLESKNGTLFGTPTKEFTLSENGLNFLVDIEDAQKTGFYLDQRKNRAICASYIKENDTVLDICCNAGGFGIYALSKGAKNAVFVDISESAIEQTKVNLHANAMETYETYAADAFTFMKEKKYKNSFDLIVLDPPSFAKTKEQASGAKRGFKHLLMESTKAVKDGGLIALFSCSFHVGKKELLEIAMEVSHDLKVQYILLEQMQQDSDHPCLINASASFYLNGLLLRVEK</sequence>
<evidence type="ECO:0000313" key="11">
    <source>
        <dbReference type="Proteomes" id="UP000019322"/>
    </source>
</evidence>
<keyword evidence="5 10" id="KW-0808">Transferase</keyword>
<dbReference type="EMBL" id="CP007201">
    <property type="protein sequence ID" value="AHJ14394.1"/>
    <property type="molecule type" value="Genomic_DNA"/>
</dbReference>
<keyword evidence="4 10" id="KW-0489">Methyltransferase</keyword>
<dbReference type="GO" id="GO:0003723">
    <property type="term" value="F:RNA binding"/>
    <property type="evidence" value="ECO:0007669"/>
    <property type="project" value="UniProtKB-KW"/>
</dbReference>
<evidence type="ECO:0000256" key="4">
    <source>
        <dbReference type="ARBA" id="ARBA00022603"/>
    </source>
</evidence>
<dbReference type="InterPro" id="IPR036974">
    <property type="entry name" value="PUA_sf"/>
</dbReference>
<dbReference type="GO" id="GO:0008168">
    <property type="term" value="F:methyltransferase activity"/>
    <property type="evidence" value="ECO:0007669"/>
    <property type="project" value="UniProtKB-KW"/>
</dbReference>
<dbReference type="InterPro" id="IPR015947">
    <property type="entry name" value="PUA-like_sf"/>
</dbReference>
<feature type="domain" description="PUA" evidence="9">
    <location>
        <begin position="2"/>
        <end position="86"/>
    </location>
</feature>
<dbReference type="CDD" id="cd21153">
    <property type="entry name" value="PUA_RlmI"/>
    <property type="match status" value="1"/>
</dbReference>
<evidence type="ECO:0000313" key="10">
    <source>
        <dbReference type="EMBL" id="AHJ14394.1"/>
    </source>
</evidence>
<accession>A0AA86APK3</accession>
<name>A0AA86APK3_SULMK</name>
<keyword evidence="2" id="KW-0963">Cytoplasm</keyword>
<evidence type="ECO:0000256" key="2">
    <source>
        <dbReference type="ARBA" id="ARBA00022490"/>
    </source>
</evidence>
<dbReference type="Gene3D" id="3.30.750.80">
    <property type="entry name" value="RNA methyltransferase domain (HRMD) like"/>
    <property type="match status" value="1"/>
</dbReference>
<dbReference type="SUPFAM" id="SSF88697">
    <property type="entry name" value="PUA domain-like"/>
    <property type="match status" value="1"/>
</dbReference>
<dbReference type="PROSITE" id="PS50890">
    <property type="entry name" value="PUA"/>
    <property type="match status" value="1"/>
</dbReference>
<dbReference type="CDD" id="cd11572">
    <property type="entry name" value="RlmI_M_like"/>
    <property type="match status" value="1"/>
</dbReference>
<dbReference type="Gene3D" id="2.30.130.10">
    <property type="entry name" value="PUA domain"/>
    <property type="match status" value="1"/>
</dbReference>
<evidence type="ECO:0000259" key="9">
    <source>
        <dbReference type="SMART" id="SM00359"/>
    </source>
</evidence>